<evidence type="ECO:0000313" key="2">
    <source>
        <dbReference type="EMBL" id="MDK7242089.1"/>
    </source>
</evidence>
<evidence type="ECO:0000313" key="3">
    <source>
        <dbReference type="Proteomes" id="UP001236303"/>
    </source>
</evidence>
<proteinExistence type="predicted"/>
<dbReference type="Gene3D" id="3.10.200.10">
    <property type="entry name" value="Alpha carbonic anhydrase"/>
    <property type="match status" value="1"/>
</dbReference>
<reference evidence="2" key="1">
    <citation type="submission" date="2023-05" db="EMBL/GenBank/DDBJ databases">
        <title>Cataloging the Phylogenetic Diversity of Human Bladder Bacteria.</title>
        <authorList>
            <person name="Du J."/>
        </authorList>
    </citation>
    <scope>NUCLEOTIDE SEQUENCE</scope>
    <source>
        <strain evidence="2">UMB1050</strain>
    </source>
</reference>
<accession>A0AAW6XZ88</accession>
<feature type="domain" description="Alpha-carbonic anhydrase" evidence="1">
    <location>
        <begin position="42"/>
        <end position="89"/>
    </location>
</feature>
<protein>
    <submittedName>
        <fullName evidence="2">Carbonic anhydrase family protein</fullName>
    </submittedName>
</protein>
<dbReference type="Proteomes" id="UP001236303">
    <property type="component" value="Unassembled WGS sequence"/>
</dbReference>
<dbReference type="RefSeq" id="WP_285070464.1">
    <property type="nucleotide sequence ID" value="NZ_JASOPA010000002.1"/>
</dbReference>
<dbReference type="EMBL" id="JASOPA010000002">
    <property type="protein sequence ID" value="MDK7242089.1"/>
    <property type="molecule type" value="Genomic_DNA"/>
</dbReference>
<dbReference type="InterPro" id="IPR036398">
    <property type="entry name" value="CA_dom_sf"/>
</dbReference>
<name>A0AAW6XZ88_NEISU</name>
<gene>
    <name evidence="2" type="ORF">QP451_03430</name>
</gene>
<dbReference type="SUPFAM" id="SSF51069">
    <property type="entry name" value="Carbonic anhydrase"/>
    <property type="match status" value="1"/>
</dbReference>
<evidence type="ECO:0000259" key="1">
    <source>
        <dbReference type="Pfam" id="PF00194"/>
    </source>
</evidence>
<dbReference type="InterPro" id="IPR001148">
    <property type="entry name" value="CA_dom"/>
</dbReference>
<comment type="caution">
    <text evidence="2">The sequence shown here is derived from an EMBL/GenBank/DDBJ whole genome shotgun (WGS) entry which is preliminary data.</text>
</comment>
<dbReference type="Pfam" id="PF00194">
    <property type="entry name" value="Carb_anhydrase"/>
    <property type="match status" value="1"/>
</dbReference>
<sequence length="91" mass="10509">MFSNATNNYFHLDRHFYSLEFRLFTTFSNKTGRLKEISDGLPICSENVTWVVLKTPVQADAAQFKAMRDIIGGENNRPVQPLNDREVNEDK</sequence>
<dbReference type="AlphaFoldDB" id="A0AAW6XZ88"/>
<organism evidence="2 3">
    <name type="scientific">Neisseria subflava</name>
    <dbReference type="NCBI Taxonomy" id="28449"/>
    <lineage>
        <taxon>Bacteria</taxon>
        <taxon>Pseudomonadati</taxon>
        <taxon>Pseudomonadota</taxon>
        <taxon>Betaproteobacteria</taxon>
        <taxon>Neisseriales</taxon>
        <taxon>Neisseriaceae</taxon>
        <taxon>Neisseria</taxon>
    </lineage>
</organism>